<sequence>IFAQLKALDELKKNGHKVGKLRFKSKNRFKSLQYNQSGFKITLTDTRLNLLHLSKIGDVPMRMHREIDGDIKHVSIKKRPSGKWFACFVAETEVTIAKQPIKKIVGMDMGITEFLTDTTGKR</sequence>
<protein>
    <submittedName>
        <fullName evidence="1">Uncharacterized protein</fullName>
    </submittedName>
</protein>
<accession>X1P878</accession>
<name>X1P878_9ZZZZ</name>
<organism evidence="1">
    <name type="scientific">marine sediment metagenome</name>
    <dbReference type="NCBI Taxonomy" id="412755"/>
    <lineage>
        <taxon>unclassified sequences</taxon>
        <taxon>metagenomes</taxon>
        <taxon>ecological metagenomes</taxon>
    </lineage>
</organism>
<dbReference type="EMBL" id="BARV01042910">
    <property type="protein sequence ID" value="GAI52048.1"/>
    <property type="molecule type" value="Genomic_DNA"/>
</dbReference>
<evidence type="ECO:0000313" key="1">
    <source>
        <dbReference type="EMBL" id="GAI52048.1"/>
    </source>
</evidence>
<gene>
    <name evidence="1" type="ORF">S06H3_64303</name>
</gene>
<feature type="non-terminal residue" evidence="1">
    <location>
        <position position="1"/>
    </location>
</feature>
<reference evidence="1" key="1">
    <citation type="journal article" date="2014" name="Front. Microbiol.">
        <title>High frequency of phylogenetically diverse reductive dehalogenase-homologous genes in deep subseafloor sedimentary metagenomes.</title>
        <authorList>
            <person name="Kawai M."/>
            <person name="Futagami T."/>
            <person name="Toyoda A."/>
            <person name="Takaki Y."/>
            <person name="Nishi S."/>
            <person name="Hori S."/>
            <person name="Arai W."/>
            <person name="Tsubouchi T."/>
            <person name="Morono Y."/>
            <person name="Uchiyama I."/>
            <person name="Ito T."/>
            <person name="Fujiyama A."/>
            <person name="Inagaki F."/>
            <person name="Takami H."/>
        </authorList>
    </citation>
    <scope>NUCLEOTIDE SEQUENCE</scope>
    <source>
        <strain evidence="1">Expedition CK06-06</strain>
    </source>
</reference>
<comment type="caution">
    <text evidence="1">The sequence shown here is derived from an EMBL/GenBank/DDBJ whole genome shotgun (WGS) entry which is preliminary data.</text>
</comment>
<dbReference type="AlphaFoldDB" id="X1P878"/>
<feature type="non-terminal residue" evidence="1">
    <location>
        <position position="122"/>
    </location>
</feature>
<proteinExistence type="predicted"/>